<dbReference type="EMBL" id="LAZR01038480">
    <property type="protein sequence ID" value="KKL19460.1"/>
    <property type="molecule type" value="Genomic_DNA"/>
</dbReference>
<protein>
    <submittedName>
        <fullName evidence="2">Uncharacterized protein</fullName>
    </submittedName>
</protein>
<evidence type="ECO:0000313" key="2">
    <source>
        <dbReference type="EMBL" id="KKL19460.1"/>
    </source>
</evidence>
<gene>
    <name evidence="2" type="ORF">LCGC14_2465220</name>
</gene>
<organism evidence="2">
    <name type="scientific">marine sediment metagenome</name>
    <dbReference type="NCBI Taxonomy" id="412755"/>
    <lineage>
        <taxon>unclassified sequences</taxon>
        <taxon>metagenomes</taxon>
        <taxon>ecological metagenomes</taxon>
    </lineage>
</organism>
<feature type="region of interest" description="Disordered" evidence="1">
    <location>
        <begin position="81"/>
        <end position="116"/>
    </location>
</feature>
<feature type="region of interest" description="Disordered" evidence="1">
    <location>
        <begin position="1"/>
        <end position="69"/>
    </location>
</feature>
<name>A0A0F9BCL5_9ZZZZ</name>
<feature type="compositionally biased region" description="Low complexity" evidence="1">
    <location>
        <begin position="47"/>
        <end position="57"/>
    </location>
</feature>
<accession>A0A0F9BCL5</accession>
<feature type="non-terminal residue" evidence="2">
    <location>
        <position position="1"/>
    </location>
</feature>
<comment type="caution">
    <text evidence="2">The sequence shown here is derived from an EMBL/GenBank/DDBJ whole genome shotgun (WGS) entry which is preliminary data.</text>
</comment>
<evidence type="ECO:0000256" key="1">
    <source>
        <dbReference type="SAM" id="MobiDB-lite"/>
    </source>
</evidence>
<reference evidence="2" key="1">
    <citation type="journal article" date="2015" name="Nature">
        <title>Complex archaea that bridge the gap between prokaryotes and eukaryotes.</title>
        <authorList>
            <person name="Spang A."/>
            <person name="Saw J.H."/>
            <person name="Jorgensen S.L."/>
            <person name="Zaremba-Niedzwiedzka K."/>
            <person name="Martijn J."/>
            <person name="Lind A.E."/>
            <person name="van Eijk R."/>
            <person name="Schleper C."/>
            <person name="Guy L."/>
            <person name="Ettema T.J."/>
        </authorList>
    </citation>
    <scope>NUCLEOTIDE SEQUENCE</scope>
</reference>
<sequence>SWPLSSSGEPSPLWSYTPGSDGGDPGRWAGAWSKDSRDGVLERLSAPRRAATPQARPITHGGHVGKARDRRADWGRILAEDQGLVPSTPGPRRQEAHAHPKGKPGRGEEGGVELPNSWKGVKTRDLKGKFRFYAKLRDFDYQCPRCQEMYLVRHRKRRTVVFSGSRLVGGGTWDPVLSRITCRVCGLVCTLGITASSVALGKPSPPPDAIPTLEEALRIRQARMGGEWEPSRVVGKGVEVNRIVRKGGDES</sequence>
<dbReference type="AlphaFoldDB" id="A0A0F9BCL5"/>
<proteinExistence type="predicted"/>